<gene>
    <name evidence="3" type="ORF">GJ744_009986</name>
</gene>
<keyword evidence="2" id="KW-1133">Transmembrane helix</keyword>
<dbReference type="EMBL" id="JAACFV010000061">
    <property type="protein sequence ID" value="KAF7507952.1"/>
    <property type="molecule type" value="Genomic_DNA"/>
</dbReference>
<dbReference type="OrthoDB" id="3848445at2759"/>
<reference evidence="3" key="1">
    <citation type="submission" date="2020-02" db="EMBL/GenBank/DDBJ databases">
        <authorList>
            <person name="Palmer J.M."/>
        </authorList>
    </citation>
    <scope>NUCLEOTIDE SEQUENCE</scope>
    <source>
        <strain evidence="3">EPUS1.4</strain>
        <tissue evidence="3">Thallus</tissue>
    </source>
</reference>
<keyword evidence="2" id="KW-0472">Membrane</keyword>
<organism evidence="3 4">
    <name type="scientific">Endocarpon pusillum</name>
    <dbReference type="NCBI Taxonomy" id="364733"/>
    <lineage>
        <taxon>Eukaryota</taxon>
        <taxon>Fungi</taxon>
        <taxon>Dikarya</taxon>
        <taxon>Ascomycota</taxon>
        <taxon>Pezizomycotina</taxon>
        <taxon>Eurotiomycetes</taxon>
        <taxon>Chaetothyriomycetidae</taxon>
        <taxon>Verrucariales</taxon>
        <taxon>Verrucariaceae</taxon>
        <taxon>Endocarpon</taxon>
    </lineage>
</organism>
<name>A0A8H7AJ63_9EURO</name>
<accession>A0A8H7AJ63</accession>
<evidence type="ECO:0000313" key="4">
    <source>
        <dbReference type="Proteomes" id="UP000606974"/>
    </source>
</evidence>
<evidence type="ECO:0000313" key="3">
    <source>
        <dbReference type="EMBL" id="KAF7507952.1"/>
    </source>
</evidence>
<evidence type="ECO:0000256" key="2">
    <source>
        <dbReference type="SAM" id="Phobius"/>
    </source>
</evidence>
<dbReference type="Proteomes" id="UP000606974">
    <property type="component" value="Unassembled WGS sequence"/>
</dbReference>
<feature type="region of interest" description="Disordered" evidence="1">
    <location>
        <begin position="1"/>
        <end position="45"/>
    </location>
</feature>
<feature type="transmembrane region" description="Helical" evidence="2">
    <location>
        <begin position="59"/>
        <end position="79"/>
    </location>
</feature>
<protein>
    <submittedName>
        <fullName evidence="3">Uncharacterized protein</fullName>
    </submittedName>
</protein>
<keyword evidence="4" id="KW-1185">Reference proteome</keyword>
<keyword evidence="2" id="KW-0812">Transmembrane</keyword>
<proteinExistence type="predicted"/>
<dbReference type="AlphaFoldDB" id="A0A8H7AJ63"/>
<sequence>MAGEKYQQMETKDVQQQHTSFNQTSPMDVAAAHEKGRGNTSHDMADMQRLGKKQEFKRNFNLISILGFVSIYMASWFVYTLDLLFMI</sequence>
<feature type="compositionally biased region" description="Polar residues" evidence="1">
    <location>
        <begin position="16"/>
        <end position="26"/>
    </location>
</feature>
<comment type="caution">
    <text evidence="3">The sequence shown here is derived from an EMBL/GenBank/DDBJ whole genome shotgun (WGS) entry which is preliminary data.</text>
</comment>
<evidence type="ECO:0000256" key="1">
    <source>
        <dbReference type="SAM" id="MobiDB-lite"/>
    </source>
</evidence>